<dbReference type="SMART" id="SM00776">
    <property type="entry name" value="NPCBM"/>
    <property type="match status" value="1"/>
</dbReference>
<dbReference type="Gene3D" id="2.60.40.10">
    <property type="entry name" value="Immunoglobulins"/>
    <property type="match status" value="1"/>
</dbReference>
<dbReference type="InterPro" id="IPR013785">
    <property type="entry name" value="Aldolase_TIM"/>
</dbReference>
<dbReference type="KEGG" id="pbp:STSP1_01036"/>
<dbReference type="InterPro" id="IPR002241">
    <property type="entry name" value="Glyco_hydro_27"/>
</dbReference>
<dbReference type="InterPro" id="IPR017853">
    <property type="entry name" value="GH"/>
</dbReference>
<evidence type="ECO:0000256" key="4">
    <source>
        <dbReference type="ARBA" id="ARBA00023157"/>
    </source>
</evidence>
<proteinExistence type="inferred from homology"/>
<name>A0A1W6LLH3_9BACT</name>
<dbReference type="AlphaFoldDB" id="A0A1W6LLH3"/>
<evidence type="ECO:0000256" key="5">
    <source>
        <dbReference type="ARBA" id="ARBA00023295"/>
    </source>
</evidence>
<feature type="signal peptide" evidence="7">
    <location>
        <begin position="1"/>
        <end position="17"/>
    </location>
</feature>
<dbReference type="EMBL" id="CP021023">
    <property type="protein sequence ID" value="ARN56648.1"/>
    <property type="molecule type" value="Genomic_DNA"/>
</dbReference>
<keyword evidence="3 6" id="KW-0378">Hydrolase</keyword>
<evidence type="ECO:0000256" key="3">
    <source>
        <dbReference type="ARBA" id="ARBA00022801"/>
    </source>
</evidence>
<evidence type="ECO:0000256" key="2">
    <source>
        <dbReference type="ARBA" id="ARBA00022729"/>
    </source>
</evidence>
<evidence type="ECO:0000256" key="6">
    <source>
        <dbReference type="RuleBase" id="RU361168"/>
    </source>
</evidence>
<dbReference type="InterPro" id="IPR041233">
    <property type="entry name" value="Melibiase_C"/>
</dbReference>
<dbReference type="Gene3D" id="3.20.20.70">
    <property type="entry name" value="Aldolase class I"/>
    <property type="match status" value="1"/>
</dbReference>
<evidence type="ECO:0000256" key="1">
    <source>
        <dbReference type="ARBA" id="ARBA00009743"/>
    </source>
</evidence>
<dbReference type="SUPFAM" id="SSF49785">
    <property type="entry name" value="Galactose-binding domain-like"/>
    <property type="match status" value="1"/>
</dbReference>
<dbReference type="InterPro" id="IPR013780">
    <property type="entry name" value="Glyco_hydro_b"/>
</dbReference>
<keyword evidence="5 6" id="KW-0326">Glycosidase</keyword>
<dbReference type="SUPFAM" id="SSF51445">
    <property type="entry name" value="(Trans)glycosidases"/>
    <property type="match status" value="1"/>
</dbReference>
<dbReference type="PANTHER" id="PTHR11452:SF75">
    <property type="entry name" value="ALPHA-GALACTOSIDASE MEL1"/>
    <property type="match status" value="1"/>
</dbReference>
<reference evidence="10" key="1">
    <citation type="submission" date="2017-04" db="EMBL/GenBank/DDBJ databases">
        <title>Comparative genomics and description of representatives of a novel lineage of planctomycetes thriving in anoxic sediments.</title>
        <authorList>
            <person name="Spring S."/>
            <person name="Bunk B."/>
            <person name="Sproer C."/>
        </authorList>
    </citation>
    <scope>NUCLEOTIDE SEQUENCE [LARGE SCALE GENOMIC DNA]</scope>
    <source>
        <strain evidence="10">ST-PulAB-D4</strain>
    </source>
</reference>
<dbReference type="InterPro" id="IPR013783">
    <property type="entry name" value="Ig-like_fold"/>
</dbReference>
<feature type="domain" description="Glycosyl hydrolase family 98 putative carbohydrate-binding module" evidence="8">
    <location>
        <begin position="16"/>
        <end position="154"/>
    </location>
</feature>
<dbReference type="Pfam" id="PF05345">
    <property type="entry name" value="He_PIG"/>
    <property type="match status" value="1"/>
</dbReference>
<gene>
    <name evidence="9" type="primary">agaA</name>
    <name evidence="9" type="ORF">STSP1_01036</name>
</gene>
<keyword evidence="10" id="KW-1185">Reference proteome</keyword>
<dbReference type="Proteomes" id="UP000193334">
    <property type="component" value="Chromosome"/>
</dbReference>
<dbReference type="GO" id="GO:0005975">
    <property type="term" value="P:carbohydrate metabolic process"/>
    <property type="evidence" value="ECO:0007669"/>
    <property type="project" value="InterPro"/>
</dbReference>
<dbReference type="FunFam" id="2.60.40.1180:FF:000008">
    <property type="entry name" value="Alpha-galactosidase"/>
    <property type="match status" value="1"/>
</dbReference>
<dbReference type="PANTHER" id="PTHR11452">
    <property type="entry name" value="ALPHA-GALACTOSIDASE/ALPHA-N-ACETYLGALACTOSAMINIDASE"/>
    <property type="match status" value="1"/>
</dbReference>
<accession>A0A1W6LLH3</accession>
<dbReference type="InterPro" id="IPR038637">
    <property type="entry name" value="NPCBM_sf"/>
</dbReference>
<dbReference type="PRINTS" id="PR00740">
    <property type="entry name" value="GLHYDRLASE27"/>
</dbReference>
<dbReference type="Pfam" id="PF17801">
    <property type="entry name" value="Melibiase_C"/>
    <property type="match status" value="1"/>
</dbReference>
<dbReference type="Pfam" id="PF16499">
    <property type="entry name" value="Melibiase_2"/>
    <property type="match status" value="1"/>
</dbReference>
<keyword evidence="4 6" id="KW-1015">Disulfide bond</keyword>
<organism evidence="9 10">
    <name type="scientific">Sedimentisphaera salicampi</name>
    <dbReference type="NCBI Taxonomy" id="1941349"/>
    <lineage>
        <taxon>Bacteria</taxon>
        <taxon>Pseudomonadati</taxon>
        <taxon>Planctomycetota</taxon>
        <taxon>Phycisphaerae</taxon>
        <taxon>Sedimentisphaerales</taxon>
        <taxon>Sedimentisphaeraceae</taxon>
        <taxon>Sedimentisphaera</taxon>
    </lineage>
</organism>
<dbReference type="SUPFAM" id="SSF51011">
    <property type="entry name" value="Glycosyl hydrolase domain"/>
    <property type="match status" value="1"/>
</dbReference>
<dbReference type="Pfam" id="PF08305">
    <property type="entry name" value="NPCBM"/>
    <property type="match status" value="1"/>
</dbReference>
<dbReference type="EC" id="3.2.1.22" evidence="6"/>
<dbReference type="Gene3D" id="2.60.40.1180">
    <property type="entry name" value="Golgi alpha-mannosidase II"/>
    <property type="match status" value="1"/>
</dbReference>
<comment type="similarity">
    <text evidence="1 6">Belongs to the glycosyl hydrolase 27 family.</text>
</comment>
<evidence type="ECO:0000313" key="9">
    <source>
        <dbReference type="EMBL" id="ARN56648.1"/>
    </source>
</evidence>
<keyword evidence="2 7" id="KW-0732">Signal</keyword>
<dbReference type="RefSeq" id="WP_085755336.1">
    <property type="nucleotide sequence ID" value="NZ_CP021023.1"/>
</dbReference>
<dbReference type="GO" id="GO:0004557">
    <property type="term" value="F:alpha-galactosidase activity"/>
    <property type="evidence" value="ECO:0007669"/>
    <property type="project" value="UniProtKB-EC"/>
</dbReference>
<dbReference type="Gene3D" id="2.60.120.1060">
    <property type="entry name" value="NPCBM/NEW2 domain"/>
    <property type="match status" value="1"/>
</dbReference>
<dbReference type="InterPro" id="IPR008979">
    <property type="entry name" value="Galactose-bd-like_sf"/>
</dbReference>
<dbReference type="STRING" id="1941349.STSP1_01036"/>
<dbReference type="CDD" id="cd14792">
    <property type="entry name" value="GH27"/>
    <property type="match status" value="1"/>
</dbReference>
<dbReference type="InterPro" id="IPR013222">
    <property type="entry name" value="Glyco_hyd_98_carb-bd"/>
</dbReference>
<evidence type="ECO:0000313" key="10">
    <source>
        <dbReference type="Proteomes" id="UP000193334"/>
    </source>
</evidence>
<protein>
    <recommendedName>
        <fullName evidence="6">Alpha-galactosidase</fullName>
        <ecNumber evidence="6">3.2.1.22</ecNumber>
    </recommendedName>
    <alternativeName>
        <fullName evidence="6">Melibiase</fullName>
    </alternativeName>
</protein>
<evidence type="ECO:0000256" key="7">
    <source>
        <dbReference type="SAM" id="SignalP"/>
    </source>
</evidence>
<feature type="chain" id="PRO_5013162285" description="Alpha-galactosidase" evidence="7">
    <location>
        <begin position="18"/>
        <end position="638"/>
    </location>
</feature>
<evidence type="ECO:0000259" key="8">
    <source>
        <dbReference type="SMART" id="SM00776"/>
    </source>
</evidence>
<comment type="catalytic activity">
    <reaction evidence="6">
        <text>Hydrolysis of terminal, non-reducing alpha-D-galactose residues in alpha-D-galactosides, including galactose oligosaccharides, galactomannans and galactolipids.</text>
        <dbReference type="EC" id="3.2.1.22"/>
    </reaction>
</comment>
<sequence precursor="true">MKKTLMFLLLSAAVCFGGKIFLSDLDISNTRQGWGEPMKDKSVNGNPIKINGKTYKKGLGTHAHSILEIKVGGAERFKALAGINDEVIGNDAEVRFVVLVDGEKVFTSRKVKENEKPVEIDISLKDADKMALVVEPAGSMNFDHADWADAHFMVSGKKPETIGRPEEEPYILTPAPPKRPLINSPKVFGVRPGSPVLYHVAATGKRPIKFTAYKLPKGLTLNSKTGDIRGSLKKEGTYEFTVAAENKFGRDSRKIRFEVGNTISLTPPLGWNSWNCWGCAVDADKIKDAADSMVESGLIKYGWQYINIDDCWMKEPGENARDEEGNILCNDKFPDMKGLVDYIHDKGLKAGTYISPGPWTCQKLEGSWEHEMQDAMQFAEWGFDYLKYDWCGYGSVAPKEKKLYDYKKPYIVMQECLNEAPRDIVYSLCQYGMADVWKWGAEVGGNCWRTTGDIRDTWGSVSNILNKQKPLYKYSGPGHWNDPDMLVVGEVGWGPNLHKSKLSPSEQYTHITMWSMLNSPLLIGCDMTKLDDFTLNLLCNREVLAVNQDPLGRQARVVSSENKCDVWFRELEGGDYAAAIVNMDYMQKQCEFDFAKAGLSGEIEVRDLWRQKNLGTYRGVISFNLPSHGCRMLKITEK</sequence>